<keyword evidence="2" id="KW-0808">Transferase</keyword>
<feature type="domain" description="Polysaccharide pyruvyl transferase" evidence="1">
    <location>
        <begin position="13"/>
        <end position="314"/>
    </location>
</feature>
<dbReference type="AlphaFoldDB" id="A0AAW5UGG5"/>
<organism evidence="2 3">
    <name type="scientific">Segatella copri</name>
    <dbReference type="NCBI Taxonomy" id="165179"/>
    <lineage>
        <taxon>Bacteria</taxon>
        <taxon>Pseudomonadati</taxon>
        <taxon>Bacteroidota</taxon>
        <taxon>Bacteroidia</taxon>
        <taxon>Bacteroidales</taxon>
        <taxon>Prevotellaceae</taxon>
        <taxon>Segatella</taxon>
    </lineage>
</organism>
<name>A0AAW5UGG5_9BACT</name>
<evidence type="ECO:0000259" key="1">
    <source>
        <dbReference type="Pfam" id="PF04230"/>
    </source>
</evidence>
<dbReference type="GO" id="GO:0016740">
    <property type="term" value="F:transferase activity"/>
    <property type="evidence" value="ECO:0007669"/>
    <property type="project" value="UniProtKB-KW"/>
</dbReference>
<evidence type="ECO:0000313" key="2">
    <source>
        <dbReference type="EMBL" id="MCW4138972.1"/>
    </source>
</evidence>
<dbReference type="EMBL" id="JAPDVD010000003">
    <property type="protein sequence ID" value="MCW4138972.1"/>
    <property type="molecule type" value="Genomic_DNA"/>
</dbReference>
<dbReference type="Pfam" id="PF04230">
    <property type="entry name" value="PS_pyruv_trans"/>
    <property type="match status" value="1"/>
</dbReference>
<proteinExistence type="predicted"/>
<dbReference type="RefSeq" id="WP_217756543.1">
    <property type="nucleotide sequence ID" value="NZ_JAHOMZ010000041.1"/>
</dbReference>
<dbReference type="Proteomes" id="UP001208620">
    <property type="component" value="Unassembled WGS sequence"/>
</dbReference>
<dbReference type="InterPro" id="IPR007345">
    <property type="entry name" value="Polysacch_pyruvyl_Trfase"/>
</dbReference>
<gene>
    <name evidence="2" type="ORF">ONT01_14605</name>
</gene>
<accession>A0AAW5UGG5</accession>
<sequence>MKIGILTQPLHTNYGGILQAYALQTVLERMGHEVQVLDREQKMHVNKYRFPLSVAKRVVKKYILGRKIRIFQEHYFNRTYPIISQYTQPFIDKYIHYRNVDDLSTLRPNEYEALVVGSDQIWRPSYYSKIENAFFAFAKDWTHVKRIAYAPSFGTNKWEFNDLQTQECKELIKMFDLVTVREDDGVGLCHSYLGVKATHVLDPTMLLDAADYEALVRQAGKVEAHPHILLSYVLDSSEHASSVIRQLAEARGLTPFYVSSKVEDVFAPLSDRIQKPVEEWLNGFMQADIVITDSFHACVFSILFNKPFVVLGNKKRGMSRFTSLLKLFGLEDRLVSSMDEIAQLGEIDWAQVNAKRQALKKKCLQMLEEGLRK</sequence>
<protein>
    <submittedName>
        <fullName evidence="2">Polysaccharide pyruvyl transferase family protein</fullName>
    </submittedName>
</protein>
<reference evidence="2" key="1">
    <citation type="submission" date="2022-11" db="EMBL/GenBank/DDBJ databases">
        <title>Genomic repertoires linked with pathogenic potency of arthritogenic Prevotella copri isolated from the gut of rheumatoid arthritis patients.</title>
        <authorList>
            <person name="Nii T."/>
            <person name="Maeda Y."/>
            <person name="Motooka D."/>
            <person name="Naito M."/>
            <person name="Matsumoto Y."/>
            <person name="Ogawa T."/>
            <person name="Oguro-Igashira E."/>
            <person name="Kishikawa T."/>
            <person name="Yamashita M."/>
            <person name="Koizumi S."/>
            <person name="Kurakawa T."/>
            <person name="Okumura R."/>
            <person name="Kayama H."/>
            <person name="Murakami M."/>
            <person name="Sakaguchi T."/>
            <person name="Das B."/>
            <person name="Nakamura S."/>
            <person name="Okada Y."/>
            <person name="Kumanogoh A."/>
            <person name="Takeda K."/>
        </authorList>
    </citation>
    <scope>NUCLEOTIDE SEQUENCE</scope>
    <source>
        <strain evidence="2">H105_2-2</strain>
    </source>
</reference>
<comment type="caution">
    <text evidence="2">The sequence shown here is derived from an EMBL/GenBank/DDBJ whole genome shotgun (WGS) entry which is preliminary data.</text>
</comment>
<evidence type="ECO:0000313" key="3">
    <source>
        <dbReference type="Proteomes" id="UP001208620"/>
    </source>
</evidence>